<evidence type="ECO:0000256" key="4">
    <source>
        <dbReference type="ARBA" id="ARBA00022892"/>
    </source>
</evidence>
<comment type="caution">
    <text evidence="7">The sequence shown here is derived from an EMBL/GenBank/DDBJ whole genome shotgun (WGS) entry which is preliminary data.</text>
</comment>
<dbReference type="SUPFAM" id="SSF64356">
    <property type="entry name" value="SNARE-like"/>
    <property type="match status" value="1"/>
</dbReference>
<keyword evidence="3 6" id="KW-0256">Endoplasmic reticulum</keyword>
<organism evidence="7 8">
    <name type="scientific">Rhizoclosmatium globosum</name>
    <dbReference type="NCBI Taxonomy" id="329046"/>
    <lineage>
        <taxon>Eukaryota</taxon>
        <taxon>Fungi</taxon>
        <taxon>Fungi incertae sedis</taxon>
        <taxon>Chytridiomycota</taxon>
        <taxon>Chytridiomycota incertae sedis</taxon>
        <taxon>Chytridiomycetes</taxon>
        <taxon>Chytridiales</taxon>
        <taxon>Chytriomycetaceae</taxon>
        <taxon>Rhizoclosmatium</taxon>
    </lineage>
</organism>
<dbReference type="EMBL" id="MCGO01000012">
    <property type="protein sequence ID" value="ORY48183.1"/>
    <property type="molecule type" value="Genomic_DNA"/>
</dbReference>
<gene>
    <name evidence="7" type="ORF">BCR33DRAFT_714593</name>
</gene>
<dbReference type="SMART" id="SM01399">
    <property type="entry name" value="Sybindin"/>
    <property type="match status" value="1"/>
</dbReference>
<dbReference type="STRING" id="329046.A0A1Y2CMF6"/>
<evidence type="ECO:0000313" key="7">
    <source>
        <dbReference type="EMBL" id="ORY48183.1"/>
    </source>
</evidence>
<evidence type="ECO:0000256" key="3">
    <source>
        <dbReference type="ARBA" id="ARBA00022824"/>
    </source>
</evidence>
<dbReference type="OrthoDB" id="10252102at2759"/>
<dbReference type="Proteomes" id="UP000193642">
    <property type="component" value="Unassembled WGS sequence"/>
</dbReference>
<evidence type="ECO:0000256" key="5">
    <source>
        <dbReference type="ARBA" id="ARBA00023034"/>
    </source>
</evidence>
<keyword evidence="2 6" id="KW-0813">Transport</keyword>
<dbReference type="Pfam" id="PF04628">
    <property type="entry name" value="Sedlin_N"/>
    <property type="match status" value="1"/>
</dbReference>
<reference evidence="7 8" key="1">
    <citation type="submission" date="2016-07" db="EMBL/GenBank/DDBJ databases">
        <title>Pervasive Adenine N6-methylation of Active Genes in Fungi.</title>
        <authorList>
            <consortium name="DOE Joint Genome Institute"/>
            <person name="Mondo S.J."/>
            <person name="Dannebaum R.O."/>
            <person name="Kuo R.C."/>
            <person name="Labutti K."/>
            <person name="Haridas S."/>
            <person name="Kuo A."/>
            <person name="Salamov A."/>
            <person name="Ahrendt S.R."/>
            <person name="Lipzen A."/>
            <person name="Sullivan W."/>
            <person name="Andreopoulos W.B."/>
            <person name="Clum A."/>
            <person name="Lindquist E."/>
            <person name="Daum C."/>
            <person name="Ramamoorthy G.K."/>
            <person name="Gryganskyi A."/>
            <person name="Culley D."/>
            <person name="Magnuson J.K."/>
            <person name="James T.Y."/>
            <person name="O'Malley M.A."/>
            <person name="Stajich J.E."/>
            <person name="Spatafora J.W."/>
            <person name="Visel A."/>
            <person name="Grigoriev I.V."/>
        </authorList>
    </citation>
    <scope>NUCLEOTIDE SEQUENCE [LARGE SCALE GENOMIC DNA]</scope>
    <source>
        <strain evidence="7 8">JEL800</strain>
    </source>
</reference>
<dbReference type="PANTHER" id="PTHR12403">
    <property type="entry name" value="TRAFFICKING PROTEIN PARTICLE COMPLEX SUBUNIT 2"/>
    <property type="match status" value="1"/>
</dbReference>
<evidence type="ECO:0000256" key="2">
    <source>
        <dbReference type="ARBA" id="ARBA00022448"/>
    </source>
</evidence>
<dbReference type="Gene3D" id="3.30.450.70">
    <property type="match status" value="1"/>
</dbReference>
<evidence type="ECO:0000256" key="6">
    <source>
        <dbReference type="RuleBase" id="RU366065"/>
    </source>
</evidence>
<keyword evidence="4 6" id="KW-0931">ER-Golgi transport</keyword>
<evidence type="ECO:0000313" key="8">
    <source>
        <dbReference type="Proteomes" id="UP000193642"/>
    </source>
</evidence>
<accession>A0A1Y2CMF6</accession>
<dbReference type="GO" id="GO:0005783">
    <property type="term" value="C:endoplasmic reticulum"/>
    <property type="evidence" value="ECO:0007669"/>
    <property type="project" value="UniProtKB-SubCell"/>
</dbReference>
<keyword evidence="8" id="KW-1185">Reference proteome</keyword>
<dbReference type="InterPro" id="IPR007233">
    <property type="entry name" value="TRAPPC"/>
</dbReference>
<dbReference type="InterPro" id="IPR006722">
    <property type="entry name" value="Sedlin"/>
</dbReference>
<dbReference type="InterPro" id="IPR011012">
    <property type="entry name" value="Longin-like_dom_sf"/>
</dbReference>
<dbReference type="GO" id="GO:1990071">
    <property type="term" value="C:TRAPPII protein complex"/>
    <property type="evidence" value="ECO:0007669"/>
    <property type="project" value="EnsemblFungi"/>
</dbReference>
<name>A0A1Y2CMF6_9FUNG</name>
<comment type="subcellular location">
    <subcellularLocation>
        <location evidence="6">Endoplasmic reticulum</location>
    </subcellularLocation>
    <subcellularLocation>
        <location evidence="6">Golgi apparatus</location>
        <location evidence="6">cis-Golgi network</location>
    </subcellularLocation>
    <subcellularLocation>
        <location evidence="1">Golgi apparatus</location>
    </subcellularLocation>
</comment>
<keyword evidence="5 6" id="KW-0333">Golgi apparatus</keyword>
<sequence length="140" mass="16178">MYLVIVGTRDNPLYELEVYTTQQKQQQQRDAQGEQKHLNQFIAHSALDIVDESMWGTKEMYLKVVDRFNDHHVSSYITPSGAKFMLVHDAQPGDVRSFFVDLHELYIKVLLNPFTEINGVITSQQFDTKVKGIARRYLSG</sequence>
<comment type="subunit">
    <text evidence="6">Part of the multisubunit transport protein particle (TRAPP) complex.</text>
</comment>
<dbReference type="GO" id="GO:1990072">
    <property type="term" value="C:TRAPPIII protein complex"/>
    <property type="evidence" value="ECO:0007669"/>
    <property type="project" value="EnsemblFungi"/>
</dbReference>
<dbReference type="AlphaFoldDB" id="A0A1Y2CMF6"/>
<evidence type="ECO:0000256" key="1">
    <source>
        <dbReference type="ARBA" id="ARBA00004555"/>
    </source>
</evidence>
<protein>
    <recommendedName>
        <fullName evidence="6">Trafficking protein particle complex subunit</fullName>
    </recommendedName>
</protein>
<comment type="similarity">
    <text evidence="6">Belongs to the TRAPP small subunits family.</text>
</comment>
<dbReference type="GO" id="GO:0006888">
    <property type="term" value="P:endoplasmic reticulum to Golgi vesicle-mediated transport"/>
    <property type="evidence" value="ECO:0007669"/>
    <property type="project" value="UniProtKB-UniRule"/>
</dbReference>
<proteinExistence type="inferred from homology"/>
<dbReference type="GO" id="GO:1990070">
    <property type="term" value="C:TRAPPI protein complex"/>
    <property type="evidence" value="ECO:0007669"/>
    <property type="project" value="EnsemblFungi"/>
</dbReference>
<dbReference type="GO" id="GO:0065003">
    <property type="term" value="P:protein-containing complex assembly"/>
    <property type="evidence" value="ECO:0007669"/>
    <property type="project" value="EnsemblFungi"/>
</dbReference>
<dbReference type="CDD" id="cd14825">
    <property type="entry name" value="TRAPPC2_sedlin"/>
    <property type="match status" value="1"/>
</dbReference>